<evidence type="ECO:0000313" key="3">
    <source>
        <dbReference type="Proteomes" id="UP000289269"/>
    </source>
</evidence>
<keyword evidence="1" id="KW-1133">Transmembrane helix</keyword>
<evidence type="ECO:0000256" key="1">
    <source>
        <dbReference type="SAM" id="Phobius"/>
    </source>
</evidence>
<organism evidence="2 3">
    <name type="scientific">Candidatus Chaera renei</name>
    <dbReference type="NCBI Taxonomy" id="2506947"/>
    <lineage>
        <taxon>Bacteria</taxon>
        <taxon>Candidatus Saccharimonadota</taxon>
        <taxon>Candidatus Saccharimonadia</taxon>
        <taxon>Candidatus Saccharimonadales</taxon>
        <taxon>Candidatus Saccharimonadaceae</taxon>
        <taxon>Candidatus Chaera</taxon>
    </lineage>
</organism>
<comment type="caution">
    <text evidence="2">The sequence shown here is derived from an EMBL/GenBank/DDBJ whole genome shotgun (WGS) entry which is preliminary data.</text>
</comment>
<gene>
    <name evidence="2" type="ORF">EOT04_01240</name>
</gene>
<name>A0A4Q0AJ62_9BACT</name>
<sequence length="234" mass="25213">MIELNLLPDVKKEFLKAQQTRNSVITASFLISAATLGLVVSFAVFVYAVQPVQTKLLTDEIKKNQQAIESIPDISKYLTVQSQLSQLSQLHTEKTVYGRMIDFLSTLNPSPPNNVQLTGLQLTSADSSVIFTGTAGSFEAFNVFKDTLLNAEVTYQVAGAAGPVTEKLLSGVEVQASNLGNFRNNQVVNFVVKATYNKTALTAQAGNTSVKVPSIETTQSVRQAPQPLFNGGTP</sequence>
<accession>A0A4Q0AJ62</accession>
<dbReference type="Proteomes" id="UP000289269">
    <property type="component" value="Unassembled WGS sequence"/>
</dbReference>
<dbReference type="EMBL" id="SCKW01000008">
    <property type="protein sequence ID" value="RWZ79518.1"/>
    <property type="molecule type" value="Genomic_DNA"/>
</dbReference>
<evidence type="ECO:0000313" key="2">
    <source>
        <dbReference type="EMBL" id="RWZ79518.1"/>
    </source>
</evidence>
<reference evidence="2" key="1">
    <citation type="submission" date="2019-01" db="EMBL/GenBank/DDBJ databases">
        <title>Genomic signatures and co-occurrence patterns of the ultra-small Saccharimodia (Patescibacteria phylum) suggest a symbiotic lifestyle.</title>
        <authorList>
            <person name="Lemos L."/>
            <person name="Medeiros J."/>
            <person name="Andreote F."/>
            <person name="Fernandes G."/>
            <person name="Varani A."/>
            <person name="Oliveira G."/>
            <person name="Pylro V."/>
        </authorList>
    </citation>
    <scope>NUCLEOTIDE SEQUENCE [LARGE SCALE GENOMIC DNA]</scope>
    <source>
        <strain evidence="2">AMD01</strain>
    </source>
</reference>
<proteinExistence type="predicted"/>
<protein>
    <recommendedName>
        <fullName evidence="4">Type IV pilus assembly protein PilN</fullName>
    </recommendedName>
</protein>
<keyword evidence="3" id="KW-1185">Reference proteome</keyword>
<feature type="transmembrane region" description="Helical" evidence="1">
    <location>
        <begin position="24"/>
        <end position="49"/>
    </location>
</feature>
<keyword evidence="1" id="KW-0812">Transmembrane</keyword>
<keyword evidence="1" id="KW-0472">Membrane</keyword>
<evidence type="ECO:0008006" key="4">
    <source>
        <dbReference type="Google" id="ProtNLM"/>
    </source>
</evidence>
<dbReference type="AlphaFoldDB" id="A0A4Q0AJ62"/>